<evidence type="ECO:0000313" key="7">
    <source>
        <dbReference type="EMBL" id="RCI16089.1"/>
    </source>
</evidence>
<dbReference type="SMART" id="SM00563">
    <property type="entry name" value="PlsC"/>
    <property type="match status" value="1"/>
</dbReference>
<dbReference type="OrthoDB" id="189226at2759"/>
<organism evidence="7 8">
    <name type="scientific">Ophiocordyceps polyrhachis-furcata BCC 54312</name>
    <dbReference type="NCBI Taxonomy" id="1330021"/>
    <lineage>
        <taxon>Eukaryota</taxon>
        <taxon>Fungi</taxon>
        <taxon>Dikarya</taxon>
        <taxon>Ascomycota</taxon>
        <taxon>Pezizomycotina</taxon>
        <taxon>Sordariomycetes</taxon>
        <taxon>Hypocreomycetidae</taxon>
        <taxon>Hypocreales</taxon>
        <taxon>Ophiocordycipitaceae</taxon>
        <taxon>Ophiocordyceps</taxon>
    </lineage>
</organism>
<keyword evidence="5" id="KW-0472">Membrane</keyword>
<dbReference type="Pfam" id="PF01553">
    <property type="entry name" value="Acyltransferase"/>
    <property type="match status" value="1"/>
</dbReference>
<dbReference type="GO" id="GO:0036149">
    <property type="term" value="P:phosphatidylinositol acyl-chain remodeling"/>
    <property type="evidence" value="ECO:0007669"/>
    <property type="project" value="TreeGrafter"/>
</dbReference>
<dbReference type="GO" id="GO:0016746">
    <property type="term" value="F:acyltransferase activity"/>
    <property type="evidence" value="ECO:0007669"/>
    <property type="project" value="UniProtKB-KW"/>
</dbReference>
<evidence type="ECO:0000256" key="3">
    <source>
        <dbReference type="ARBA" id="ARBA00023315"/>
    </source>
</evidence>
<sequence>MELSDPSEPPVPTPPPPPLLSTDADANRSPITSHPSGKEAYSRLVQVMRGIGLAAYFLLCSGAIIFAQVVGLPLYWIDRDWFYAYVAYTKRSFALLAASVTRIWGPTTMRISGDASVAGQIKATADGGVEFAFPERLVLMANHQGTWAQIYTDWIYLWWIAYANRPGMAGHIYIILKESLKYIPFIGPSMMFYGFIFMSRKMATDQPRLAYRINKLKKKKTGADGRPYLDPMWLLLFPEGTNLSTNGRNKSAQWAAKQGLEDPEHVLLPRSTGIFFCLNQLKGTVDSVYDCTVAYEGVPRGKYGEQLFGLASTYFQGRSPKSVNLYWRRFRLAEMPLHDAGEFDVWLRDQWYRKNELMEAYLGTGRFPALTEGPVEYVEAPVRTRRRLEMLTIFAVPGTVLLLLGMVARVVMVVVMVKR</sequence>
<feature type="compositionally biased region" description="Pro residues" evidence="4">
    <location>
        <begin position="7"/>
        <end position="19"/>
    </location>
</feature>
<feature type="transmembrane region" description="Helical" evidence="5">
    <location>
        <begin position="393"/>
        <end position="417"/>
    </location>
</feature>
<keyword evidence="8" id="KW-1185">Reference proteome</keyword>
<dbReference type="Proteomes" id="UP000253664">
    <property type="component" value="Unassembled WGS sequence"/>
</dbReference>
<comment type="similarity">
    <text evidence="1">Belongs to the 1-acyl-sn-glycerol-3-phosphate acyltransferase family.</text>
</comment>
<accession>A0A367LNV8</accession>
<evidence type="ECO:0000256" key="5">
    <source>
        <dbReference type="SAM" id="Phobius"/>
    </source>
</evidence>
<evidence type="ECO:0000256" key="1">
    <source>
        <dbReference type="ARBA" id="ARBA00008655"/>
    </source>
</evidence>
<evidence type="ECO:0000259" key="6">
    <source>
        <dbReference type="SMART" id="SM00563"/>
    </source>
</evidence>
<keyword evidence="3" id="KW-0012">Acyltransferase</keyword>
<dbReference type="GO" id="GO:0005783">
    <property type="term" value="C:endoplasmic reticulum"/>
    <property type="evidence" value="ECO:0007669"/>
    <property type="project" value="TreeGrafter"/>
</dbReference>
<dbReference type="EMBL" id="LKCN02000001">
    <property type="protein sequence ID" value="RCI16089.1"/>
    <property type="molecule type" value="Genomic_DNA"/>
</dbReference>
<reference evidence="7 8" key="1">
    <citation type="journal article" date="2015" name="BMC Genomics">
        <title>Insights from the genome of Ophiocordyceps polyrhachis-furcata to pathogenicity and host specificity in insect fungi.</title>
        <authorList>
            <person name="Wichadakul D."/>
            <person name="Kobmoo N."/>
            <person name="Ingsriswang S."/>
            <person name="Tangphatsornruang S."/>
            <person name="Chantasingh D."/>
            <person name="Luangsa-ard J.J."/>
            <person name="Eurwilaichitr L."/>
        </authorList>
    </citation>
    <scope>NUCLEOTIDE SEQUENCE [LARGE SCALE GENOMIC DNA]</scope>
    <source>
        <strain evidence="7 8">BCC 54312</strain>
    </source>
</reference>
<name>A0A367LNV8_9HYPO</name>
<dbReference type="SUPFAM" id="SSF69593">
    <property type="entry name" value="Glycerol-3-phosphate (1)-acyltransferase"/>
    <property type="match status" value="1"/>
</dbReference>
<dbReference type="CDD" id="cd07990">
    <property type="entry name" value="LPLAT_LCLAT1-like"/>
    <property type="match status" value="1"/>
</dbReference>
<evidence type="ECO:0000313" key="8">
    <source>
        <dbReference type="Proteomes" id="UP000253664"/>
    </source>
</evidence>
<gene>
    <name evidence="7" type="ORF">L249_1838</name>
</gene>
<dbReference type="STRING" id="1330021.A0A367LNV8"/>
<dbReference type="InterPro" id="IPR002123">
    <property type="entry name" value="Plipid/glycerol_acylTrfase"/>
</dbReference>
<proteinExistence type="inferred from homology"/>
<comment type="caution">
    <text evidence="7">The sequence shown here is derived from an EMBL/GenBank/DDBJ whole genome shotgun (WGS) entry which is preliminary data.</text>
</comment>
<feature type="transmembrane region" description="Helical" evidence="5">
    <location>
        <begin position="156"/>
        <end position="176"/>
    </location>
</feature>
<evidence type="ECO:0000256" key="4">
    <source>
        <dbReference type="SAM" id="MobiDB-lite"/>
    </source>
</evidence>
<dbReference type="PANTHER" id="PTHR10983:SF16">
    <property type="entry name" value="LYSOCARDIOLIPIN ACYLTRANSFERASE 1"/>
    <property type="match status" value="1"/>
</dbReference>
<protein>
    <recommendedName>
        <fullName evidence="6">Phospholipid/glycerol acyltransferase domain-containing protein</fullName>
    </recommendedName>
</protein>
<feature type="region of interest" description="Disordered" evidence="4">
    <location>
        <begin position="1"/>
        <end position="36"/>
    </location>
</feature>
<keyword evidence="2" id="KW-0808">Transferase</keyword>
<keyword evidence="5" id="KW-1133">Transmembrane helix</keyword>
<dbReference type="AlphaFoldDB" id="A0A367LNV8"/>
<evidence type="ECO:0000256" key="2">
    <source>
        <dbReference type="ARBA" id="ARBA00022679"/>
    </source>
</evidence>
<dbReference type="PANTHER" id="PTHR10983">
    <property type="entry name" value="1-ACYLGLYCEROL-3-PHOSPHATE ACYLTRANSFERASE-RELATED"/>
    <property type="match status" value="1"/>
</dbReference>
<keyword evidence="5" id="KW-0812">Transmembrane</keyword>
<feature type="transmembrane region" description="Helical" evidence="5">
    <location>
        <begin position="182"/>
        <end position="199"/>
    </location>
</feature>
<feature type="domain" description="Phospholipid/glycerol acyltransferase" evidence="6">
    <location>
        <begin position="137"/>
        <end position="275"/>
    </location>
</feature>
<dbReference type="InterPro" id="IPR032098">
    <property type="entry name" value="Acyltransf_C"/>
</dbReference>
<dbReference type="Pfam" id="PF16076">
    <property type="entry name" value="Acyltransf_C"/>
    <property type="match status" value="1"/>
</dbReference>
<feature type="transmembrane region" description="Helical" evidence="5">
    <location>
        <begin position="53"/>
        <end position="76"/>
    </location>
</feature>